<keyword evidence="2" id="KW-1185">Reference proteome</keyword>
<protein>
    <recommendedName>
        <fullName evidence="3">F-box associated domain-containing protein</fullName>
    </recommendedName>
</protein>
<evidence type="ECO:0008006" key="3">
    <source>
        <dbReference type="Google" id="ProtNLM"/>
    </source>
</evidence>
<dbReference type="HOGENOM" id="CLU_1012758_0_0_1"/>
<dbReference type="EMBL" id="GL380982">
    <property type="protein sequence ID" value="EGT33481.1"/>
    <property type="molecule type" value="Genomic_DNA"/>
</dbReference>
<gene>
    <name evidence="1" type="ORF">CAEBREN_09803</name>
</gene>
<accession>G0PL29</accession>
<dbReference type="Proteomes" id="UP000008068">
    <property type="component" value="Unassembled WGS sequence"/>
</dbReference>
<sequence>MEPSKKKMRMTLRSDSKISAPKPFLQPPRFKLPKLPLLAQIEVIKSMTRPEQYLLSKCSQRASQMVIISMPKNNNHEIWVELDRSKVQFYLKIEENTVLIHTSLGVFSPEDHRYICNLFRAPPEVYVIWEDFESFSENFSTNVVKKSNLLKYQRTYGVMEEFPDLYHNQDLILMDGQHTNFLKKGHSFLGARNLMLSSTKLCPYRILWSFEGEHLLMEGVQFSTFYIQVFVDKWIKKKNDRLKTVVLELEPESVFGNLKYDKFSGMDRKFQYDSM</sequence>
<dbReference type="AlphaFoldDB" id="G0PL29"/>
<proteinExistence type="predicted"/>
<dbReference type="PANTHER" id="PTHR21503">
    <property type="entry name" value="F-BOX-CONTAINING HYPOTHETICAL PROTEIN C.ELEGANS"/>
    <property type="match status" value="1"/>
</dbReference>
<reference evidence="2" key="1">
    <citation type="submission" date="2011-07" db="EMBL/GenBank/DDBJ databases">
        <authorList>
            <consortium name="Caenorhabditis brenneri Sequencing and Analysis Consortium"/>
            <person name="Wilson R.K."/>
        </authorList>
    </citation>
    <scope>NUCLEOTIDE SEQUENCE [LARGE SCALE GENOMIC DNA]</scope>
    <source>
        <strain evidence="2">PB2801</strain>
    </source>
</reference>
<evidence type="ECO:0000313" key="2">
    <source>
        <dbReference type="Proteomes" id="UP000008068"/>
    </source>
</evidence>
<dbReference type="InParanoid" id="G0PL29"/>
<evidence type="ECO:0000313" key="1">
    <source>
        <dbReference type="EMBL" id="EGT33481.1"/>
    </source>
</evidence>
<dbReference type="PANTHER" id="PTHR21503:SF8">
    <property type="entry name" value="F-BOX ASSOCIATED DOMAIN-CONTAINING PROTEIN-RELATED"/>
    <property type="match status" value="1"/>
</dbReference>
<name>G0PL29_CAEBE</name>
<organism evidence="2">
    <name type="scientific">Caenorhabditis brenneri</name>
    <name type="common">Nematode worm</name>
    <dbReference type="NCBI Taxonomy" id="135651"/>
    <lineage>
        <taxon>Eukaryota</taxon>
        <taxon>Metazoa</taxon>
        <taxon>Ecdysozoa</taxon>
        <taxon>Nematoda</taxon>
        <taxon>Chromadorea</taxon>
        <taxon>Rhabditida</taxon>
        <taxon>Rhabditina</taxon>
        <taxon>Rhabditomorpha</taxon>
        <taxon>Rhabditoidea</taxon>
        <taxon>Rhabditidae</taxon>
        <taxon>Peloderinae</taxon>
        <taxon>Caenorhabditis</taxon>
    </lineage>
</organism>